<comment type="caution">
    <text evidence="3">The sequence shown here is derived from an EMBL/GenBank/DDBJ whole genome shotgun (WGS) entry which is preliminary data.</text>
</comment>
<sequence>MNKDAINMDQSQAANSAQTLQSLASGPSSSSVAKLSGSSRCIPSDKDFHFYYNFDEFKNPIQEITKKSQSMLETIGTSAHGWGKEMPFTEDVYDAYDWLVNVNDELFERFDVSVEEFQTIRRKEGETEKPISTLQDSENGFQLVYGI</sequence>
<dbReference type="AlphaFoldDB" id="A0AAD7VDS6"/>
<evidence type="ECO:0000313" key="4">
    <source>
        <dbReference type="Proteomes" id="UP001163823"/>
    </source>
</evidence>
<dbReference type="InterPro" id="IPR012588">
    <property type="entry name" value="Exosome-assoc_fac_Rrp6_N"/>
</dbReference>
<keyword evidence="4" id="KW-1185">Reference proteome</keyword>
<dbReference type="EMBL" id="JARAOO010000004">
    <property type="protein sequence ID" value="KAJ7971934.1"/>
    <property type="molecule type" value="Genomic_DNA"/>
</dbReference>
<gene>
    <name evidence="3" type="ORF">O6P43_009896</name>
</gene>
<dbReference type="GO" id="GO:0006396">
    <property type="term" value="P:RNA processing"/>
    <property type="evidence" value="ECO:0007669"/>
    <property type="project" value="InterPro"/>
</dbReference>
<feature type="domain" description="Exosome-associated factor Rrp6 N-terminal" evidence="2">
    <location>
        <begin position="38"/>
        <end position="118"/>
    </location>
</feature>
<name>A0AAD7VDS6_QUISA</name>
<accession>A0AAD7VDS6</accession>
<evidence type="ECO:0000313" key="3">
    <source>
        <dbReference type="EMBL" id="KAJ7971934.1"/>
    </source>
</evidence>
<feature type="region of interest" description="Disordered" evidence="1">
    <location>
        <begin position="1"/>
        <end position="41"/>
    </location>
</feature>
<dbReference type="GO" id="GO:0000176">
    <property type="term" value="C:nuclear exosome (RNase complex)"/>
    <property type="evidence" value="ECO:0007669"/>
    <property type="project" value="InterPro"/>
</dbReference>
<evidence type="ECO:0000256" key="1">
    <source>
        <dbReference type="SAM" id="MobiDB-lite"/>
    </source>
</evidence>
<organism evidence="3 4">
    <name type="scientific">Quillaja saponaria</name>
    <name type="common">Soap bark tree</name>
    <dbReference type="NCBI Taxonomy" id="32244"/>
    <lineage>
        <taxon>Eukaryota</taxon>
        <taxon>Viridiplantae</taxon>
        <taxon>Streptophyta</taxon>
        <taxon>Embryophyta</taxon>
        <taxon>Tracheophyta</taxon>
        <taxon>Spermatophyta</taxon>
        <taxon>Magnoliopsida</taxon>
        <taxon>eudicotyledons</taxon>
        <taxon>Gunneridae</taxon>
        <taxon>Pentapetalae</taxon>
        <taxon>rosids</taxon>
        <taxon>fabids</taxon>
        <taxon>Fabales</taxon>
        <taxon>Quillajaceae</taxon>
        <taxon>Quillaja</taxon>
    </lineage>
</organism>
<dbReference type="Proteomes" id="UP001163823">
    <property type="component" value="Chromosome 4"/>
</dbReference>
<reference evidence="3" key="1">
    <citation type="journal article" date="2023" name="Science">
        <title>Elucidation of the pathway for biosynthesis of saponin adjuvants from the soapbark tree.</title>
        <authorList>
            <person name="Reed J."/>
            <person name="Orme A."/>
            <person name="El-Demerdash A."/>
            <person name="Owen C."/>
            <person name="Martin L.B.B."/>
            <person name="Misra R.C."/>
            <person name="Kikuchi S."/>
            <person name="Rejzek M."/>
            <person name="Martin A.C."/>
            <person name="Harkess A."/>
            <person name="Leebens-Mack J."/>
            <person name="Louveau T."/>
            <person name="Stephenson M.J."/>
            <person name="Osbourn A."/>
        </authorList>
    </citation>
    <scope>NUCLEOTIDE SEQUENCE</scope>
    <source>
        <strain evidence="3">S10</strain>
    </source>
</reference>
<proteinExistence type="predicted"/>
<dbReference type="Pfam" id="PF08066">
    <property type="entry name" value="PMC2NT"/>
    <property type="match status" value="1"/>
</dbReference>
<dbReference type="KEGG" id="qsa:O6P43_009896"/>
<feature type="compositionally biased region" description="Polar residues" evidence="1">
    <location>
        <begin position="8"/>
        <end position="21"/>
    </location>
</feature>
<feature type="compositionally biased region" description="Low complexity" evidence="1">
    <location>
        <begin position="22"/>
        <end position="39"/>
    </location>
</feature>
<protein>
    <submittedName>
        <fullName evidence="3">Protein RRP6-like 2</fullName>
    </submittedName>
</protein>
<evidence type="ECO:0000259" key="2">
    <source>
        <dbReference type="Pfam" id="PF08066"/>
    </source>
</evidence>